<sequence length="369" mass="41270">MKPNLAIIGASYLQLPLIIKAKEMGYVTHVFAWKADDVGEFEADFFYPISIVEKERILDECKKIGIVGICSIASDLAIITVNYVANALGLTGNSIRCTNISTNKYLMRQAFEQNGDPIPWYLKVDLNTDLTKITYPAIVKPTDRSGSRGVCRVDDYISLKKAINVALNQSIEKKVIVEEFIEGEEYSVEYISFRGCHYFLGITKKYTTGAPHFIEKGHLEPALLSDSTITKIKKIVEHALNSLEVQNGASHSEIKIRTDGSIVIIEIGARMGGDCIGSDLIMYSTGYDYVKMVVSVATGNCPEFSKVCTPRHVESIFIFNEKDLDELNELKSKHPEYLIKIVDLHPEKIGHTRDSSNRAGCYIRIARQE</sequence>
<protein>
    <submittedName>
        <fullName evidence="6">ATP-grasp domain-containing protein</fullName>
    </submittedName>
</protein>
<accession>A0A1T4VBP7</accession>
<evidence type="ECO:0000256" key="3">
    <source>
        <dbReference type="ARBA" id="ARBA00022840"/>
    </source>
</evidence>
<dbReference type="GO" id="GO:0016874">
    <property type="term" value="F:ligase activity"/>
    <property type="evidence" value="ECO:0007669"/>
    <property type="project" value="UniProtKB-KW"/>
</dbReference>
<evidence type="ECO:0000256" key="2">
    <source>
        <dbReference type="ARBA" id="ARBA00022741"/>
    </source>
</evidence>
<evidence type="ECO:0000313" key="7">
    <source>
        <dbReference type="Proteomes" id="UP000242432"/>
    </source>
</evidence>
<dbReference type="AlphaFoldDB" id="A0A1T4VBP7"/>
<proteinExistence type="predicted"/>
<evidence type="ECO:0000256" key="4">
    <source>
        <dbReference type="PROSITE-ProRule" id="PRU00409"/>
    </source>
</evidence>
<reference evidence="7" key="1">
    <citation type="submission" date="2017-02" db="EMBL/GenBank/DDBJ databases">
        <authorList>
            <person name="Varghese N."/>
            <person name="Submissions S."/>
        </authorList>
    </citation>
    <scope>NUCLEOTIDE SEQUENCE [LARGE SCALE GENOMIC DNA]</scope>
    <source>
        <strain evidence="7">DSM 3072</strain>
    </source>
</reference>
<dbReference type="PANTHER" id="PTHR43585">
    <property type="entry name" value="FUMIPYRROLE BIOSYNTHESIS PROTEIN C"/>
    <property type="match status" value="1"/>
</dbReference>
<dbReference type="Gene3D" id="3.40.50.20">
    <property type="match status" value="1"/>
</dbReference>
<dbReference type="Proteomes" id="UP000242432">
    <property type="component" value="Unassembled WGS sequence"/>
</dbReference>
<dbReference type="PROSITE" id="PS50975">
    <property type="entry name" value="ATP_GRASP"/>
    <property type="match status" value="1"/>
</dbReference>
<dbReference type="RefSeq" id="WP_078928738.1">
    <property type="nucleotide sequence ID" value="NZ_FUXX01000018.1"/>
</dbReference>
<dbReference type="SUPFAM" id="SSF56059">
    <property type="entry name" value="Glutathione synthetase ATP-binding domain-like"/>
    <property type="match status" value="1"/>
</dbReference>
<keyword evidence="3 4" id="KW-0067">ATP-binding</keyword>
<dbReference type="Pfam" id="PF13535">
    <property type="entry name" value="ATP-grasp_4"/>
    <property type="match status" value="1"/>
</dbReference>
<evidence type="ECO:0000313" key="6">
    <source>
        <dbReference type="EMBL" id="SKA62366.1"/>
    </source>
</evidence>
<feature type="domain" description="ATP-grasp" evidence="5">
    <location>
        <begin position="108"/>
        <end position="298"/>
    </location>
</feature>
<dbReference type="InterPro" id="IPR052032">
    <property type="entry name" value="ATP-dep_AA_Ligase"/>
</dbReference>
<dbReference type="Gene3D" id="3.30.470.20">
    <property type="entry name" value="ATP-grasp fold, B domain"/>
    <property type="match status" value="1"/>
</dbReference>
<dbReference type="EMBL" id="FUXX01000018">
    <property type="protein sequence ID" value="SKA62366.1"/>
    <property type="molecule type" value="Genomic_DNA"/>
</dbReference>
<gene>
    <name evidence="6" type="ORF">SAMN02745213_01252</name>
</gene>
<keyword evidence="2 4" id="KW-0547">Nucleotide-binding</keyword>
<organism evidence="6 7">
    <name type="scientific">Succinivibrio dextrinosolvens DSM 3072</name>
    <dbReference type="NCBI Taxonomy" id="1123324"/>
    <lineage>
        <taxon>Bacteria</taxon>
        <taxon>Pseudomonadati</taxon>
        <taxon>Pseudomonadota</taxon>
        <taxon>Gammaproteobacteria</taxon>
        <taxon>Aeromonadales</taxon>
        <taxon>Succinivibrionaceae</taxon>
        <taxon>Succinivibrio</taxon>
    </lineage>
</organism>
<dbReference type="GO" id="GO:0046872">
    <property type="term" value="F:metal ion binding"/>
    <property type="evidence" value="ECO:0007669"/>
    <property type="project" value="InterPro"/>
</dbReference>
<evidence type="ECO:0000256" key="1">
    <source>
        <dbReference type="ARBA" id="ARBA00022598"/>
    </source>
</evidence>
<dbReference type="InterPro" id="IPR011761">
    <property type="entry name" value="ATP-grasp"/>
</dbReference>
<dbReference type="InterPro" id="IPR013815">
    <property type="entry name" value="ATP_grasp_subdomain_1"/>
</dbReference>
<dbReference type="PANTHER" id="PTHR43585:SF2">
    <property type="entry name" value="ATP-GRASP ENZYME FSQD"/>
    <property type="match status" value="1"/>
</dbReference>
<dbReference type="GO" id="GO:0005524">
    <property type="term" value="F:ATP binding"/>
    <property type="evidence" value="ECO:0007669"/>
    <property type="project" value="UniProtKB-UniRule"/>
</dbReference>
<keyword evidence="1" id="KW-0436">Ligase</keyword>
<dbReference type="Gene3D" id="3.30.1490.20">
    <property type="entry name" value="ATP-grasp fold, A domain"/>
    <property type="match status" value="1"/>
</dbReference>
<evidence type="ECO:0000259" key="5">
    <source>
        <dbReference type="PROSITE" id="PS50975"/>
    </source>
</evidence>
<name>A0A1T4VBP7_9GAMM</name>
<keyword evidence="7" id="KW-1185">Reference proteome</keyword>